<comment type="subcellular location">
    <subcellularLocation>
        <location evidence="1">Cell inner membrane</location>
        <topology evidence="1">Multi-pass membrane protein</topology>
    </subcellularLocation>
</comment>
<feature type="transmembrane region" description="Helical" evidence="15">
    <location>
        <begin position="12"/>
        <end position="36"/>
    </location>
</feature>
<keyword evidence="4" id="KW-0813">Transport</keyword>
<accession>A0A2M7G5U7</accession>
<dbReference type="EMBL" id="PFFQ01000026">
    <property type="protein sequence ID" value="PIW17227.1"/>
    <property type="molecule type" value="Genomic_DNA"/>
</dbReference>
<evidence type="ECO:0000256" key="9">
    <source>
        <dbReference type="ARBA" id="ARBA00022723"/>
    </source>
</evidence>
<evidence type="ECO:0000256" key="1">
    <source>
        <dbReference type="ARBA" id="ARBA00004429"/>
    </source>
</evidence>
<evidence type="ECO:0000256" key="13">
    <source>
        <dbReference type="ARBA" id="ARBA00030934"/>
    </source>
</evidence>
<keyword evidence="5" id="KW-0475">Mercuric resistance</keyword>
<comment type="function">
    <text evidence="14">Involved in mercury resistance. Probably transfers a mercuric ion from the periplasmic Hg(2+)-binding protein MerP to the cytoplasmic mercuric reductase MerA.</text>
</comment>
<proteinExistence type="inferred from homology"/>
<evidence type="ECO:0000256" key="3">
    <source>
        <dbReference type="ARBA" id="ARBA00017053"/>
    </source>
</evidence>
<dbReference type="PROSITE" id="PS51257">
    <property type="entry name" value="PROKAR_LIPOPROTEIN"/>
    <property type="match status" value="1"/>
</dbReference>
<evidence type="ECO:0000256" key="11">
    <source>
        <dbReference type="ARBA" id="ARBA00022989"/>
    </source>
</evidence>
<keyword evidence="8 15" id="KW-0812">Transmembrane</keyword>
<dbReference type="Proteomes" id="UP000231019">
    <property type="component" value="Unassembled WGS sequence"/>
</dbReference>
<dbReference type="InterPro" id="IPR003457">
    <property type="entry name" value="Transprt_MerT"/>
</dbReference>
<evidence type="ECO:0000256" key="12">
    <source>
        <dbReference type="ARBA" id="ARBA00023136"/>
    </source>
</evidence>
<evidence type="ECO:0000256" key="8">
    <source>
        <dbReference type="ARBA" id="ARBA00022692"/>
    </source>
</evidence>
<keyword evidence="9" id="KW-0479">Metal-binding</keyword>
<dbReference type="Pfam" id="PF02411">
    <property type="entry name" value="MerT"/>
    <property type="match status" value="1"/>
</dbReference>
<name>A0A2M7G5U7_9BACT</name>
<dbReference type="GO" id="GO:0015097">
    <property type="term" value="F:mercury ion transmembrane transporter activity"/>
    <property type="evidence" value="ECO:0007669"/>
    <property type="project" value="InterPro"/>
</dbReference>
<keyword evidence="7" id="KW-0997">Cell inner membrane</keyword>
<evidence type="ECO:0000256" key="6">
    <source>
        <dbReference type="ARBA" id="ARBA00022475"/>
    </source>
</evidence>
<feature type="transmembrane region" description="Helical" evidence="15">
    <location>
        <begin position="56"/>
        <end position="76"/>
    </location>
</feature>
<comment type="caution">
    <text evidence="16">The sequence shown here is derived from an EMBL/GenBank/DDBJ whole genome shotgun (WGS) entry which is preliminary data.</text>
</comment>
<keyword evidence="12 15" id="KW-0472">Membrane</keyword>
<evidence type="ECO:0000256" key="15">
    <source>
        <dbReference type="SAM" id="Phobius"/>
    </source>
</evidence>
<evidence type="ECO:0000256" key="5">
    <source>
        <dbReference type="ARBA" id="ARBA00022466"/>
    </source>
</evidence>
<keyword evidence="10" id="KW-0476">Mercury</keyword>
<dbReference type="GO" id="GO:0046872">
    <property type="term" value="F:metal ion binding"/>
    <property type="evidence" value="ECO:0007669"/>
    <property type="project" value="UniProtKB-KW"/>
</dbReference>
<keyword evidence="11 15" id="KW-1133">Transmembrane helix</keyword>
<sequence length="91" mass="10159">MSVQNKNQSEELPAWSFWGTVVSAVAAQACCGLPWLLLTLGASSSFVSQLNLLKPYRPLFVAAAFLFLIAGFWQVWQARKRGWTCKPRIKA</sequence>
<evidence type="ECO:0000256" key="10">
    <source>
        <dbReference type="ARBA" id="ARBA00022914"/>
    </source>
</evidence>
<evidence type="ECO:0000256" key="2">
    <source>
        <dbReference type="ARBA" id="ARBA00008224"/>
    </source>
</evidence>
<organism evidence="16 17">
    <name type="scientific">bacterium (Candidatus Blackallbacteria) CG17_big_fil_post_rev_8_21_14_2_50_48_46</name>
    <dbReference type="NCBI Taxonomy" id="2014261"/>
    <lineage>
        <taxon>Bacteria</taxon>
        <taxon>Candidatus Blackallbacteria</taxon>
    </lineage>
</organism>
<evidence type="ECO:0000256" key="4">
    <source>
        <dbReference type="ARBA" id="ARBA00022448"/>
    </source>
</evidence>
<evidence type="ECO:0000256" key="14">
    <source>
        <dbReference type="ARBA" id="ARBA00045720"/>
    </source>
</evidence>
<reference evidence="16 17" key="1">
    <citation type="submission" date="2017-09" db="EMBL/GenBank/DDBJ databases">
        <title>Depth-based differentiation of microbial function through sediment-hosted aquifers and enrichment of novel symbionts in the deep terrestrial subsurface.</title>
        <authorList>
            <person name="Probst A.J."/>
            <person name="Ladd B."/>
            <person name="Jarett J.K."/>
            <person name="Geller-Mcgrath D.E."/>
            <person name="Sieber C.M."/>
            <person name="Emerson J.B."/>
            <person name="Anantharaman K."/>
            <person name="Thomas B.C."/>
            <person name="Malmstrom R."/>
            <person name="Stieglmeier M."/>
            <person name="Klingl A."/>
            <person name="Woyke T."/>
            <person name="Ryan C.M."/>
            <person name="Banfield J.F."/>
        </authorList>
    </citation>
    <scope>NUCLEOTIDE SEQUENCE [LARGE SCALE GENOMIC DNA]</scope>
    <source>
        <strain evidence="16">CG17_big_fil_post_rev_8_21_14_2_50_48_46</strain>
    </source>
</reference>
<comment type="similarity">
    <text evidence="2">Belongs to the MerT family.</text>
</comment>
<protein>
    <recommendedName>
        <fullName evidence="3">Mercuric transport protein MerT</fullName>
    </recommendedName>
    <alternativeName>
        <fullName evidence="13">Mercury ion transport protein</fullName>
    </alternativeName>
</protein>
<keyword evidence="6" id="KW-1003">Cell membrane</keyword>
<dbReference type="AlphaFoldDB" id="A0A2M7G5U7"/>
<dbReference type="GO" id="GO:0005886">
    <property type="term" value="C:plasma membrane"/>
    <property type="evidence" value="ECO:0007669"/>
    <property type="project" value="UniProtKB-SubCell"/>
</dbReference>
<evidence type="ECO:0000313" key="16">
    <source>
        <dbReference type="EMBL" id="PIW17227.1"/>
    </source>
</evidence>
<gene>
    <name evidence="16" type="ORF">COW36_09660</name>
</gene>
<evidence type="ECO:0000256" key="7">
    <source>
        <dbReference type="ARBA" id="ARBA00022519"/>
    </source>
</evidence>
<dbReference type="Gene3D" id="1.10.287.910">
    <property type="entry name" value="bacterial mercury transporter, merf"/>
    <property type="match status" value="1"/>
</dbReference>
<evidence type="ECO:0000313" key="17">
    <source>
        <dbReference type="Proteomes" id="UP000231019"/>
    </source>
</evidence>